<evidence type="ECO:0000256" key="1">
    <source>
        <dbReference type="SAM" id="Phobius"/>
    </source>
</evidence>
<accession>A0A0S7Y163</accession>
<dbReference type="Pfam" id="PF14242">
    <property type="entry name" value="DUF4342"/>
    <property type="match status" value="1"/>
</dbReference>
<evidence type="ECO:0000313" key="3">
    <source>
        <dbReference type="EMBL" id="KPJ68330.1"/>
    </source>
</evidence>
<comment type="caution">
    <text evidence="3">The sequence shown here is derived from an EMBL/GenBank/DDBJ whole genome shotgun (WGS) entry which is preliminary data.</text>
</comment>
<gene>
    <name evidence="3" type="ORF">AMJ44_06670</name>
</gene>
<feature type="transmembrane region" description="Helical" evidence="1">
    <location>
        <begin position="47"/>
        <end position="70"/>
    </location>
</feature>
<evidence type="ECO:0000259" key="2">
    <source>
        <dbReference type="Pfam" id="PF14242"/>
    </source>
</evidence>
<feature type="domain" description="DUF4342" evidence="2">
    <location>
        <begin position="5"/>
        <end position="79"/>
    </location>
</feature>
<dbReference type="AlphaFoldDB" id="A0A0S7Y163"/>
<keyword evidence="1" id="KW-0812">Transmembrane</keyword>
<dbReference type="Proteomes" id="UP000051861">
    <property type="component" value="Unassembled WGS sequence"/>
</dbReference>
<dbReference type="InterPro" id="IPR025642">
    <property type="entry name" value="DUF4342"/>
</dbReference>
<name>A0A0S7Y163_UNCSA</name>
<sequence>MIEINKEEIRVKGEQLLGKVKEIVQEGNVRKITIKDKAGNVIIEFPLTIGVLGAVLAPFLAAVGAIAALVTECTISVERKVKGSPKTKKP</sequence>
<proteinExistence type="predicted"/>
<protein>
    <recommendedName>
        <fullName evidence="2">DUF4342 domain-containing protein</fullName>
    </recommendedName>
</protein>
<evidence type="ECO:0000313" key="4">
    <source>
        <dbReference type="Proteomes" id="UP000051861"/>
    </source>
</evidence>
<reference evidence="3 4" key="1">
    <citation type="journal article" date="2015" name="Microbiome">
        <title>Genomic resolution of linkages in carbon, nitrogen, and sulfur cycling among widespread estuary sediment bacteria.</title>
        <authorList>
            <person name="Baker B.J."/>
            <person name="Lazar C.S."/>
            <person name="Teske A.P."/>
            <person name="Dick G.J."/>
        </authorList>
    </citation>
    <scope>NUCLEOTIDE SEQUENCE [LARGE SCALE GENOMIC DNA]</scope>
    <source>
        <strain evidence="3">DG_54_3</strain>
    </source>
</reference>
<keyword evidence="1" id="KW-0472">Membrane</keyword>
<keyword evidence="1" id="KW-1133">Transmembrane helix</keyword>
<dbReference type="EMBL" id="LIZX01000055">
    <property type="protein sequence ID" value="KPJ68330.1"/>
    <property type="molecule type" value="Genomic_DNA"/>
</dbReference>
<organism evidence="3 4">
    <name type="scientific">candidate division WOR-1 bacterium DG_54_3</name>
    <dbReference type="NCBI Taxonomy" id="1703775"/>
    <lineage>
        <taxon>Bacteria</taxon>
        <taxon>Bacillati</taxon>
        <taxon>Saganbacteria</taxon>
    </lineage>
</organism>